<name>A0A7J7DKN8_TRIWF</name>
<evidence type="ECO:0000256" key="5">
    <source>
        <dbReference type="SAM" id="MobiDB-lite"/>
    </source>
</evidence>
<feature type="compositionally biased region" description="Basic and acidic residues" evidence="5">
    <location>
        <begin position="831"/>
        <end position="841"/>
    </location>
</feature>
<dbReference type="Gene3D" id="3.30.70.330">
    <property type="match status" value="2"/>
</dbReference>
<feature type="region of interest" description="Disordered" evidence="5">
    <location>
        <begin position="399"/>
        <end position="421"/>
    </location>
</feature>
<keyword evidence="4" id="KW-0175">Coiled coil</keyword>
<evidence type="ECO:0000256" key="3">
    <source>
        <dbReference type="PROSITE-ProRule" id="PRU00723"/>
    </source>
</evidence>
<protein>
    <submittedName>
        <fullName evidence="8">Putative Zinc finger family protein / RNA recognition motif-containing protein</fullName>
    </submittedName>
</protein>
<evidence type="ECO:0000256" key="2">
    <source>
        <dbReference type="PROSITE-ProRule" id="PRU00176"/>
    </source>
</evidence>
<dbReference type="SMART" id="SM00356">
    <property type="entry name" value="ZnF_C3H1"/>
    <property type="match status" value="1"/>
</dbReference>
<feature type="region of interest" description="Disordered" evidence="5">
    <location>
        <begin position="813"/>
        <end position="891"/>
    </location>
</feature>
<feature type="compositionally biased region" description="Basic and acidic residues" evidence="5">
    <location>
        <begin position="18"/>
        <end position="27"/>
    </location>
</feature>
<dbReference type="SUPFAM" id="SSF54928">
    <property type="entry name" value="RNA-binding domain, RBD"/>
    <property type="match status" value="2"/>
</dbReference>
<proteinExistence type="predicted"/>
<dbReference type="InterPro" id="IPR000571">
    <property type="entry name" value="Znf_CCCH"/>
</dbReference>
<feature type="compositionally biased region" description="Polar residues" evidence="5">
    <location>
        <begin position="842"/>
        <end position="852"/>
    </location>
</feature>
<gene>
    <name evidence="8" type="ORF">HS088_TW06G01063</name>
</gene>
<feature type="region of interest" description="Disordered" evidence="5">
    <location>
        <begin position="110"/>
        <end position="139"/>
    </location>
</feature>
<evidence type="ECO:0000256" key="1">
    <source>
        <dbReference type="ARBA" id="ARBA00022884"/>
    </source>
</evidence>
<feature type="region of interest" description="Disordered" evidence="5">
    <location>
        <begin position="554"/>
        <end position="588"/>
    </location>
</feature>
<evidence type="ECO:0000256" key="4">
    <source>
        <dbReference type="SAM" id="Coils"/>
    </source>
</evidence>
<feature type="domain" description="RRM" evidence="6">
    <location>
        <begin position="440"/>
        <end position="512"/>
    </location>
</feature>
<dbReference type="InterPro" id="IPR045137">
    <property type="entry name" value="RBM26/27"/>
</dbReference>
<dbReference type="Pfam" id="PF00076">
    <property type="entry name" value="RRM_1"/>
    <property type="match status" value="1"/>
</dbReference>
<dbReference type="PROSITE" id="PS50102">
    <property type="entry name" value="RRM"/>
    <property type="match status" value="1"/>
</dbReference>
<keyword evidence="9" id="KW-1185">Reference proteome</keyword>
<comment type="caution">
    <text evidence="8">The sequence shown here is derived from an EMBL/GenBank/DDBJ whole genome shotgun (WGS) entry which is preliminary data.</text>
</comment>
<organism evidence="8 9">
    <name type="scientific">Tripterygium wilfordii</name>
    <name type="common">Thunder God vine</name>
    <dbReference type="NCBI Taxonomy" id="458696"/>
    <lineage>
        <taxon>Eukaryota</taxon>
        <taxon>Viridiplantae</taxon>
        <taxon>Streptophyta</taxon>
        <taxon>Embryophyta</taxon>
        <taxon>Tracheophyta</taxon>
        <taxon>Spermatophyta</taxon>
        <taxon>Magnoliopsida</taxon>
        <taxon>eudicotyledons</taxon>
        <taxon>Gunneridae</taxon>
        <taxon>Pentapetalae</taxon>
        <taxon>rosids</taxon>
        <taxon>fabids</taxon>
        <taxon>Celastrales</taxon>
        <taxon>Celastraceae</taxon>
        <taxon>Tripterygium</taxon>
    </lineage>
</organism>
<dbReference type="InParanoid" id="A0A7J7DKN8"/>
<feature type="coiled-coil region" evidence="4">
    <location>
        <begin position="590"/>
        <end position="624"/>
    </location>
</feature>
<feature type="compositionally biased region" description="Polar residues" evidence="5">
    <location>
        <begin position="554"/>
        <end position="568"/>
    </location>
</feature>
<dbReference type="FunCoup" id="A0A7J7DKN8">
    <property type="interactions" value="2476"/>
</dbReference>
<dbReference type="AlphaFoldDB" id="A0A7J7DKN8"/>
<dbReference type="InterPro" id="IPR035979">
    <property type="entry name" value="RBD_domain_sf"/>
</dbReference>
<feature type="compositionally biased region" description="Polar residues" evidence="5">
    <location>
        <begin position="79"/>
        <end position="88"/>
    </location>
</feature>
<sequence>MELKISSAKSRGLTPPDCVRDPEGKEVSDEDDDDRNHKHRRQDCQSQSFERDAVEPVYVRPYRKRDPKPFENGHPFLENESQASQSWRNYSKAPLEKDFTVKFEKRRPGLVSLPRGPSDPNERIRVNQIFPGDAGPGRGRGRGRGMDLGAWNQHDSRFSSVDIASQMVQQRPIAPGLFAGRGLPNAFGLMPGLPNGGLDTFHSIGLQGTFRPQLNSSLNIGIPRQRCRDFEERGFCLRGDMCPMEHGLNRIVIEDVQSLSQFNLPVSLSSAQLAGTVAGPGTVSSIGNPSSNFMNGKAHGKGTKLGMADDALGLNGAYSGSFSSGGADLLHDIADSESPARSAATAIGSQGTSSSVWGRIGSSKGGLDIKENCNSTTSSSNYIENDSKKDQDLVANVKSTSRHGKSFNPEDVGPKFTDSSPGTQIDAVRNIRRLSQKAVRTLFVNGIPQKTNKKEALLSHFQKFGQVIDIYIPSNSERAFVQFSKREEAEAALRAPDAVMGNRFIKLWWANRDSIPEDGMNGGSNVLSLGVTAAPAPPHPFITNRGKYAFQSAPKSNTIHASDTSLPASDQPKPLVTNSPKVTPPLPKKLDSLEHLKEELRKKQELLDQKRDDFRRQLDRLAKQAKVVKGDAVIEQASKRQKVGIVTDVAKATSPKPSDPGAAVTSPLVEMVEKMKNRMETAVPPCPEKSTAILEQESTNSKHQIGPVAAAGTPFLLNRYKLDNRPTAFRVIPPLPSEFANVAVLKEHFSSYGDLSTVELEDVEAWDSSDSSGTNKKCSARITFKTRHSAELAYLNGKCWQGHTMQFMWLTSRNSSTEPTGGEKSPSAPKFHIDSNSHPSEKLASTGSQEVTASGKGETDNSGGRDGVPIVASQEVSQPSPKAISSGEESP</sequence>
<keyword evidence="3" id="KW-0862">Zinc</keyword>
<accession>A0A7J7DKN8</accession>
<dbReference type="InterPro" id="IPR000504">
    <property type="entry name" value="RRM_dom"/>
</dbReference>
<evidence type="ECO:0000313" key="8">
    <source>
        <dbReference type="EMBL" id="KAF5746887.1"/>
    </source>
</evidence>
<feature type="domain" description="C3H1-type" evidence="7">
    <location>
        <begin position="221"/>
        <end position="249"/>
    </location>
</feature>
<dbReference type="PANTHER" id="PTHR14398:SF0">
    <property type="entry name" value="ZINC FINGER PROTEIN SWM"/>
    <property type="match status" value="1"/>
</dbReference>
<dbReference type="FunFam" id="3.30.70.330:FF:000719">
    <property type="entry name" value="Predicted protein"/>
    <property type="match status" value="1"/>
</dbReference>
<evidence type="ECO:0000259" key="7">
    <source>
        <dbReference type="PROSITE" id="PS50103"/>
    </source>
</evidence>
<dbReference type="PROSITE" id="PS50103">
    <property type="entry name" value="ZF_C3H1"/>
    <property type="match status" value="1"/>
</dbReference>
<dbReference type="GO" id="GO:0003723">
    <property type="term" value="F:RNA binding"/>
    <property type="evidence" value="ECO:0007669"/>
    <property type="project" value="UniProtKB-UniRule"/>
</dbReference>
<dbReference type="GO" id="GO:0008270">
    <property type="term" value="F:zinc ion binding"/>
    <property type="evidence" value="ECO:0007669"/>
    <property type="project" value="UniProtKB-KW"/>
</dbReference>
<evidence type="ECO:0000313" key="9">
    <source>
        <dbReference type="Proteomes" id="UP000593562"/>
    </source>
</evidence>
<evidence type="ECO:0000259" key="6">
    <source>
        <dbReference type="PROSITE" id="PS50102"/>
    </source>
</evidence>
<feature type="region of interest" description="Disordered" evidence="5">
    <location>
        <begin position="1"/>
        <end position="88"/>
    </location>
</feature>
<dbReference type="PANTHER" id="PTHR14398">
    <property type="entry name" value="RNA RECOGNITION RRM/RNP DOMAIN"/>
    <property type="match status" value="1"/>
</dbReference>
<feature type="zinc finger region" description="C3H1-type" evidence="3">
    <location>
        <begin position="221"/>
        <end position="249"/>
    </location>
</feature>
<dbReference type="EMBL" id="JAAARO010000006">
    <property type="protein sequence ID" value="KAF5746887.1"/>
    <property type="molecule type" value="Genomic_DNA"/>
</dbReference>
<keyword evidence="3" id="KW-0479">Metal-binding</keyword>
<dbReference type="CDD" id="cd12257">
    <property type="entry name" value="RRM1_RBM26_like"/>
    <property type="match status" value="1"/>
</dbReference>
<dbReference type="SMART" id="SM00360">
    <property type="entry name" value="RRM"/>
    <property type="match status" value="2"/>
</dbReference>
<reference evidence="8 9" key="1">
    <citation type="journal article" date="2020" name="Nat. Commun.">
        <title>Genome of Tripterygium wilfordii and identification of cytochrome P450 involved in triptolide biosynthesis.</title>
        <authorList>
            <person name="Tu L."/>
            <person name="Su P."/>
            <person name="Zhang Z."/>
            <person name="Gao L."/>
            <person name="Wang J."/>
            <person name="Hu T."/>
            <person name="Zhou J."/>
            <person name="Zhang Y."/>
            <person name="Zhao Y."/>
            <person name="Liu Y."/>
            <person name="Song Y."/>
            <person name="Tong Y."/>
            <person name="Lu Y."/>
            <person name="Yang J."/>
            <person name="Xu C."/>
            <person name="Jia M."/>
            <person name="Peters R.J."/>
            <person name="Huang L."/>
            <person name="Gao W."/>
        </authorList>
    </citation>
    <scope>NUCLEOTIDE SEQUENCE [LARGE SCALE GENOMIC DNA]</scope>
    <source>
        <strain evidence="9">cv. XIE 37</strain>
        <tissue evidence="8">Leaf</tissue>
    </source>
</reference>
<dbReference type="GO" id="GO:0005634">
    <property type="term" value="C:nucleus"/>
    <property type="evidence" value="ECO:0007669"/>
    <property type="project" value="TreeGrafter"/>
</dbReference>
<keyword evidence="1 2" id="KW-0694">RNA-binding</keyword>
<dbReference type="Proteomes" id="UP000593562">
    <property type="component" value="Unassembled WGS sequence"/>
</dbReference>
<dbReference type="InterPro" id="IPR012677">
    <property type="entry name" value="Nucleotide-bd_a/b_plait_sf"/>
</dbReference>
<keyword evidence="3" id="KW-0863">Zinc-finger</keyword>